<evidence type="ECO:0000256" key="2">
    <source>
        <dbReference type="PROSITE-ProRule" id="PRU00339"/>
    </source>
</evidence>
<dbReference type="InterPro" id="IPR011990">
    <property type="entry name" value="TPR-like_helical_dom_sf"/>
</dbReference>
<evidence type="ECO:0000313" key="4">
    <source>
        <dbReference type="WBParaSite" id="Pan_g13612.t1"/>
    </source>
</evidence>
<proteinExistence type="inferred from homology"/>
<dbReference type="InterPro" id="IPR038906">
    <property type="entry name" value="TTC36"/>
</dbReference>
<dbReference type="WBParaSite" id="Pan_g13612.t1">
    <property type="protein sequence ID" value="Pan_g13612.t1"/>
    <property type="gene ID" value="Pan_g13612"/>
</dbReference>
<keyword evidence="2" id="KW-0802">TPR repeat</keyword>
<dbReference type="SUPFAM" id="SSF48452">
    <property type="entry name" value="TPR-like"/>
    <property type="match status" value="1"/>
</dbReference>
<sequence>MATPNDRAVLNMILNPLLPNEPFDPNAEEIDAYANLPNITECRELEKSGITLAENGTLDKAIEKLTNAISACPSNPSPYNNRAQAYRLAGNIEAALNDLNTAIDLSSDSGKAAAQAYTQRALLYLLKEEREKSKADFQKAADLGNSFAKMQLVAMNPYAAMCNKMLSDVMGKLQRGEQ</sequence>
<dbReference type="PROSITE" id="PS50005">
    <property type="entry name" value="TPR"/>
    <property type="match status" value="1"/>
</dbReference>
<evidence type="ECO:0000313" key="3">
    <source>
        <dbReference type="Proteomes" id="UP000492821"/>
    </source>
</evidence>
<accession>A0A7E4UWB3</accession>
<dbReference type="SMART" id="SM00028">
    <property type="entry name" value="TPR"/>
    <property type="match status" value="3"/>
</dbReference>
<reference evidence="4" key="2">
    <citation type="submission" date="2020-10" db="UniProtKB">
        <authorList>
            <consortium name="WormBaseParasite"/>
        </authorList>
    </citation>
    <scope>IDENTIFICATION</scope>
</reference>
<organism evidence="3 4">
    <name type="scientific">Panagrellus redivivus</name>
    <name type="common">Microworm</name>
    <dbReference type="NCBI Taxonomy" id="6233"/>
    <lineage>
        <taxon>Eukaryota</taxon>
        <taxon>Metazoa</taxon>
        <taxon>Ecdysozoa</taxon>
        <taxon>Nematoda</taxon>
        <taxon>Chromadorea</taxon>
        <taxon>Rhabditida</taxon>
        <taxon>Tylenchina</taxon>
        <taxon>Panagrolaimomorpha</taxon>
        <taxon>Panagrolaimoidea</taxon>
        <taxon>Panagrolaimidae</taxon>
        <taxon>Panagrellus</taxon>
    </lineage>
</organism>
<dbReference type="GO" id="GO:0006570">
    <property type="term" value="P:tyrosine metabolic process"/>
    <property type="evidence" value="ECO:0007669"/>
    <property type="project" value="TreeGrafter"/>
</dbReference>
<comment type="similarity">
    <text evidence="1">Belongs to the TTC36 family.</text>
</comment>
<keyword evidence="3" id="KW-1185">Reference proteome</keyword>
<dbReference type="InterPro" id="IPR019734">
    <property type="entry name" value="TPR_rpt"/>
</dbReference>
<dbReference type="AlphaFoldDB" id="A0A7E4UWB3"/>
<dbReference type="Pfam" id="PF13181">
    <property type="entry name" value="TPR_8"/>
    <property type="match status" value="1"/>
</dbReference>
<dbReference type="Gene3D" id="1.25.40.10">
    <property type="entry name" value="Tetratricopeptide repeat domain"/>
    <property type="match status" value="1"/>
</dbReference>
<evidence type="ECO:0000256" key="1">
    <source>
        <dbReference type="ARBA" id="ARBA00006995"/>
    </source>
</evidence>
<dbReference type="PANTHER" id="PTHR21405">
    <property type="entry name" value="CDNA SEQUENCE BC021608"/>
    <property type="match status" value="1"/>
</dbReference>
<feature type="repeat" description="TPR" evidence="2">
    <location>
        <begin position="76"/>
        <end position="109"/>
    </location>
</feature>
<dbReference type="PANTHER" id="PTHR21405:SF0">
    <property type="entry name" value="TETRATRICOPEPTIDE REPEAT PROTEIN 36"/>
    <property type="match status" value="1"/>
</dbReference>
<reference evidence="3" key="1">
    <citation type="journal article" date="2013" name="Genetics">
        <title>The draft genome and transcriptome of Panagrellus redivivus are shaped by the harsh demands of a free-living lifestyle.</title>
        <authorList>
            <person name="Srinivasan J."/>
            <person name="Dillman A.R."/>
            <person name="Macchietto M.G."/>
            <person name="Heikkinen L."/>
            <person name="Lakso M."/>
            <person name="Fracchia K.M."/>
            <person name="Antoshechkin I."/>
            <person name="Mortazavi A."/>
            <person name="Wong G."/>
            <person name="Sternberg P.W."/>
        </authorList>
    </citation>
    <scope>NUCLEOTIDE SEQUENCE [LARGE SCALE GENOMIC DNA]</scope>
    <source>
        <strain evidence="3">MT8872</strain>
    </source>
</reference>
<protein>
    <submittedName>
        <fullName evidence="4">TPR_REGION domain-containing protein</fullName>
    </submittedName>
</protein>
<dbReference type="Pfam" id="PF13414">
    <property type="entry name" value="TPR_11"/>
    <property type="match status" value="1"/>
</dbReference>
<dbReference type="Proteomes" id="UP000492821">
    <property type="component" value="Unassembled WGS sequence"/>
</dbReference>
<name>A0A7E4UWB3_PANRE</name>